<dbReference type="PANTHER" id="PTHR45458:SF1">
    <property type="entry name" value="SHORT CHAIN DEHYDROGENASE"/>
    <property type="match status" value="1"/>
</dbReference>
<dbReference type="InterPro" id="IPR002347">
    <property type="entry name" value="SDR_fam"/>
</dbReference>
<name>A0A6A5WUJ3_9PLEO</name>
<sequence>MSTILITGSSSGLGLAFLKHYLPLPTTTSILAIDLHPLPPLPPSLLPHASKLTTWSNIDIANASSLSPIVHFLANKPLHLILHCAGIRGLVPSIVAQQKGDVAAAETLQTMEKETMIRTFEINTWGTLNTVRTFLPNLLLCNSTSTSTSAADSSPAPTVPKVIILSSRMGSISANTTGGGYAYRASKAALNAVVTSLAIDVPEVVFLMLHPGRVETGLVEWKEEGAISVEESLGTCLRVIEEVGKEGSGRLVDRWGSVIAW</sequence>
<dbReference type="SUPFAM" id="SSF51735">
    <property type="entry name" value="NAD(P)-binding Rossmann-fold domains"/>
    <property type="match status" value="1"/>
</dbReference>
<proteinExistence type="predicted"/>
<dbReference type="InterPro" id="IPR036291">
    <property type="entry name" value="NAD(P)-bd_dom_sf"/>
</dbReference>
<organism evidence="1 2">
    <name type="scientific">Amniculicola lignicola CBS 123094</name>
    <dbReference type="NCBI Taxonomy" id="1392246"/>
    <lineage>
        <taxon>Eukaryota</taxon>
        <taxon>Fungi</taxon>
        <taxon>Dikarya</taxon>
        <taxon>Ascomycota</taxon>
        <taxon>Pezizomycotina</taxon>
        <taxon>Dothideomycetes</taxon>
        <taxon>Pleosporomycetidae</taxon>
        <taxon>Pleosporales</taxon>
        <taxon>Amniculicolaceae</taxon>
        <taxon>Amniculicola</taxon>
    </lineage>
</organism>
<dbReference type="AlphaFoldDB" id="A0A6A5WUJ3"/>
<dbReference type="Proteomes" id="UP000799779">
    <property type="component" value="Unassembled WGS sequence"/>
</dbReference>
<evidence type="ECO:0000313" key="2">
    <source>
        <dbReference type="Proteomes" id="UP000799779"/>
    </source>
</evidence>
<dbReference type="Pfam" id="PF00106">
    <property type="entry name" value="adh_short"/>
    <property type="match status" value="1"/>
</dbReference>
<dbReference type="EMBL" id="ML977570">
    <property type="protein sequence ID" value="KAF2003891.1"/>
    <property type="molecule type" value="Genomic_DNA"/>
</dbReference>
<dbReference type="InterPro" id="IPR052184">
    <property type="entry name" value="SDR_enzymes"/>
</dbReference>
<protein>
    <submittedName>
        <fullName evidence="1">NAD(P)-binding protein</fullName>
    </submittedName>
</protein>
<reference evidence="1" key="1">
    <citation type="journal article" date="2020" name="Stud. Mycol.">
        <title>101 Dothideomycetes genomes: a test case for predicting lifestyles and emergence of pathogens.</title>
        <authorList>
            <person name="Haridas S."/>
            <person name="Albert R."/>
            <person name="Binder M."/>
            <person name="Bloem J."/>
            <person name="Labutti K."/>
            <person name="Salamov A."/>
            <person name="Andreopoulos B."/>
            <person name="Baker S."/>
            <person name="Barry K."/>
            <person name="Bills G."/>
            <person name="Bluhm B."/>
            <person name="Cannon C."/>
            <person name="Castanera R."/>
            <person name="Culley D."/>
            <person name="Daum C."/>
            <person name="Ezra D."/>
            <person name="Gonzalez J."/>
            <person name="Henrissat B."/>
            <person name="Kuo A."/>
            <person name="Liang C."/>
            <person name="Lipzen A."/>
            <person name="Lutzoni F."/>
            <person name="Magnuson J."/>
            <person name="Mondo S."/>
            <person name="Nolan M."/>
            <person name="Ohm R."/>
            <person name="Pangilinan J."/>
            <person name="Park H.-J."/>
            <person name="Ramirez L."/>
            <person name="Alfaro M."/>
            <person name="Sun H."/>
            <person name="Tritt A."/>
            <person name="Yoshinaga Y."/>
            <person name="Zwiers L.-H."/>
            <person name="Turgeon B."/>
            <person name="Goodwin S."/>
            <person name="Spatafora J."/>
            <person name="Crous P."/>
            <person name="Grigoriev I."/>
        </authorList>
    </citation>
    <scope>NUCLEOTIDE SEQUENCE</scope>
    <source>
        <strain evidence="1">CBS 123094</strain>
    </source>
</reference>
<accession>A0A6A5WUJ3</accession>
<dbReference type="OrthoDB" id="5296at2759"/>
<gene>
    <name evidence="1" type="ORF">P154DRAFT_519789</name>
</gene>
<dbReference type="GO" id="GO:0016616">
    <property type="term" value="F:oxidoreductase activity, acting on the CH-OH group of donors, NAD or NADP as acceptor"/>
    <property type="evidence" value="ECO:0007669"/>
    <property type="project" value="TreeGrafter"/>
</dbReference>
<dbReference type="Gene3D" id="3.40.50.720">
    <property type="entry name" value="NAD(P)-binding Rossmann-like Domain"/>
    <property type="match status" value="1"/>
</dbReference>
<keyword evidence="2" id="KW-1185">Reference proteome</keyword>
<dbReference type="PRINTS" id="PR00081">
    <property type="entry name" value="GDHRDH"/>
</dbReference>
<evidence type="ECO:0000313" key="1">
    <source>
        <dbReference type="EMBL" id="KAF2003891.1"/>
    </source>
</evidence>
<dbReference type="PANTHER" id="PTHR45458">
    <property type="entry name" value="SHORT-CHAIN DEHYDROGENASE/REDUCTASE SDR"/>
    <property type="match status" value="1"/>
</dbReference>